<protein>
    <submittedName>
        <fullName evidence="1">Uncharacterized protein</fullName>
    </submittedName>
</protein>
<name>A0A7T7XMP3_9SPIR</name>
<gene>
    <name evidence="1" type="ORF">JFL75_19980</name>
</gene>
<proteinExistence type="predicted"/>
<dbReference type="EMBL" id="CP067089">
    <property type="protein sequence ID" value="QQO09180.1"/>
    <property type="molecule type" value="Genomic_DNA"/>
</dbReference>
<keyword evidence="2" id="KW-1185">Reference proteome</keyword>
<dbReference type="KEGG" id="bhc:JFL75_19980"/>
<accession>A0A7T7XMP3</accession>
<organism evidence="1 2">
    <name type="scientific">Breznakiella homolactica</name>
    <dbReference type="NCBI Taxonomy" id="2798577"/>
    <lineage>
        <taxon>Bacteria</taxon>
        <taxon>Pseudomonadati</taxon>
        <taxon>Spirochaetota</taxon>
        <taxon>Spirochaetia</taxon>
        <taxon>Spirochaetales</taxon>
        <taxon>Breznakiellaceae</taxon>
        <taxon>Breznakiella</taxon>
    </lineage>
</organism>
<dbReference type="AlphaFoldDB" id="A0A7T7XMP3"/>
<reference evidence="1" key="1">
    <citation type="submission" date="2021-01" db="EMBL/GenBank/DDBJ databases">
        <title>Description of Breznakiella homolactica.</title>
        <authorList>
            <person name="Song Y."/>
            <person name="Brune A."/>
        </authorList>
    </citation>
    <scope>NUCLEOTIDE SEQUENCE</scope>
    <source>
        <strain evidence="1">RmG30</strain>
    </source>
</reference>
<dbReference type="RefSeq" id="WP_215626485.1">
    <property type="nucleotide sequence ID" value="NZ_CP067089.2"/>
</dbReference>
<sequence length="253" mass="30327">MYKLLDMKERQKEYISKIKKHAAKYLKTIDKTEIETILLSGSVSRGDYFPSEKGGMIDLIVMRKENSKITAEKIFGKDQDPYIPYHCIKWNGEWFAILFGDFITSQKFRKTEEARKYALLESQILYDESGKYKEELASIESFAKEEQKKELEVEKNYIQYVLSKEKRWEIREAYSQMHQNLNTAINQGIRCLYYKNNKYAPAEDRRLYYSYELDQLPENYEALMIKLMRQEIDSKKDYERRKKLFTDSFMAVL</sequence>
<dbReference type="Proteomes" id="UP000595917">
    <property type="component" value="Chromosome"/>
</dbReference>
<evidence type="ECO:0000313" key="1">
    <source>
        <dbReference type="EMBL" id="QQO09180.1"/>
    </source>
</evidence>
<evidence type="ECO:0000313" key="2">
    <source>
        <dbReference type="Proteomes" id="UP000595917"/>
    </source>
</evidence>